<dbReference type="PANTHER" id="PTHR43481">
    <property type="entry name" value="FRUCTOSE-1-PHOSPHATE PHOSPHATASE"/>
    <property type="match status" value="1"/>
</dbReference>
<dbReference type="SFLD" id="SFLDG01129">
    <property type="entry name" value="C1.5:_HAD__Beta-PGM__Phosphata"/>
    <property type="match status" value="1"/>
</dbReference>
<dbReference type="PRINTS" id="PR00413">
    <property type="entry name" value="HADHALOGNASE"/>
</dbReference>
<dbReference type="InterPro" id="IPR023198">
    <property type="entry name" value="PGP-like_dom2"/>
</dbReference>
<dbReference type="InterPro" id="IPR051806">
    <property type="entry name" value="HAD-like_SPP"/>
</dbReference>
<dbReference type="SFLD" id="SFLDS00003">
    <property type="entry name" value="Haloacid_Dehalogenase"/>
    <property type="match status" value="1"/>
</dbReference>
<proteinExistence type="predicted"/>
<dbReference type="PANTHER" id="PTHR43481:SF4">
    <property type="entry name" value="GLYCEROL-1-PHOSPHATE PHOSPHOHYDROLASE 1-RELATED"/>
    <property type="match status" value="1"/>
</dbReference>
<organism evidence="1 2">
    <name type="scientific">Ornithinimicrobium ciconiae</name>
    <dbReference type="NCBI Taxonomy" id="2594265"/>
    <lineage>
        <taxon>Bacteria</taxon>
        <taxon>Bacillati</taxon>
        <taxon>Actinomycetota</taxon>
        <taxon>Actinomycetes</taxon>
        <taxon>Micrococcales</taxon>
        <taxon>Ornithinimicrobiaceae</taxon>
        <taxon>Ornithinimicrobium</taxon>
    </lineage>
</organism>
<reference evidence="1 2" key="1">
    <citation type="submission" date="2019-07" db="EMBL/GenBank/DDBJ databases">
        <title>complete genome sequencing of Ornithinimicrobium sp. H23M54.</title>
        <authorList>
            <person name="Bae J.-W."/>
            <person name="Lee S.-Y."/>
        </authorList>
    </citation>
    <scope>NUCLEOTIDE SEQUENCE [LARGE SCALE GENOMIC DNA]</scope>
    <source>
        <strain evidence="1 2">H23M54</strain>
    </source>
</reference>
<dbReference type="Pfam" id="PF00702">
    <property type="entry name" value="Hydrolase"/>
    <property type="match status" value="1"/>
</dbReference>
<dbReference type="KEGG" id="orz:FNH13_09865"/>
<dbReference type="RefSeq" id="WP_143783281.1">
    <property type="nucleotide sequence ID" value="NZ_CP041616.1"/>
</dbReference>
<dbReference type="OrthoDB" id="9800058at2"/>
<accession>A0A516GAP9</accession>
<name>A0A516GAP9_9MICO</name>
<dbReference type="SUPFAM" id="SSF56784">
    <property type="entry name" value="HAD-like"/>
    <property type="match status" value="1"/>
</dbReference>
<keyword evidence="1" id="KW-0378">Hydrolase</keyword>
<keyword evidence="2" id="KW-1185">Reference proteome</keyword>
<dbReference type="Gene3D" id="3.40.50.1000">
    <property type="entry name" value="HAD superfamily/HAD-like"/>
    <property type="match status" value="1"/>
</dbReference>
<gene>
    <name evidence="1" type="ORF">FNH13_09865</name>
</gene>
<evidence type="ECO:0000313" key="1">
    <source>
        <dbReference type="EMBL" id="QDO88603.1"/>
    </source>
</evidence>
<dbReference type="AlphaFoldDB" id="A0A516GAP9"/>
<dbReference type="GO" id="GO:0050308">
    <property type="term" value="F:sugar-phosphatase activity"/>
    <property type="evidence" value="ECO:0007669"/>
    <property type="project" value="TreeGrafter"/>
</dbReference>
<protein>
    <submittedName>
        <fullName evidence="1">HAD-IA family hydrolase</fullName>
    </submittedName>
</protein>
<dbReference type="InterPro" id="IPR006439">
    <property type="entry name" value="HAD-SF_hydro_IA"/>
</dbReference>
<dbReference type="NCBIfam" id="TIGR01509">
    <property type="entry name" value="HAD-SF-IA-v3"/>
    <property type="match status" value="1"/>
</dbReference>
<dbReference type="Proteomes" id="UP000315395">
    <property type="component" value="Chromosome"/>
</dbReference>
<dbReference type="InterPro" id="IPR023214">
    <property type="entry name" value="HAD_sf"/>
</dbReference>
<dbReference type="Gene3D" id="1.10.150.240">
    <property type="entry name" value="Putative phosphatase, domain 2"/>
    <property type="match status" value="1"/>
</dbReference>
<evidence type="ECO:0000313" key="2">
    <source>
        <dbReference type="Proteomes" id="UP000315395"/>
    </source>
</evidence>
<sequence length="217" mass="22499">MRDLTTELFDAVLFDNDGTLIDSRGPVVRSWVAWAVDHGVPPESLVGFHGVPSSGIVAAVAPHLDPVAATADIDRRELADLEGVVALPGAAEAVAAVGWRGAIVTSASRELLQLRLAAAGFTAPEVMITADDITRGKPDPQPYHLAAQQLGVDPTRCLVVEDAPAGLRSGRAAGAATIAVVTTSTAEELEPLADLVVEDLSAVSFALSEDGVRVVLR</sequence>
<dbReference type="InterPro" id="IPR036412">
    <property type="entry name" value="HAD-like_sf"/>
</dbReference>
<dbReference type="EMBL" id="CP041616">
    <property type="protein sequence ID" value="QDO88603.1"/>
    <property type="molecule type" value="Genomic_DNA"/>
</dbReference>